<organism evidence="9 10">
    <name type="scientific">Halomonas dongshanensis</name>
    <dbReference type="NCBI Taxonomy" id="2890835"/>
    <lineage>
        <taxon>Bacteria</taxon>
        <taxon>Pseudomonadati</taxon>
        <taxon>Pseudomonadota</taxon>
        <taxon>Gammaproteobacteria</taxon>
        <taxon>Oceanospirillales</taxon>
        <taxon>Halomonadaceae</taxon>
        <taxon>Halomonas</taxon>
    </lineage>
</organism>
<evidence type="ECO:0000256" key="7">
    <source>
        <dbReference type="ARBA" id="ARBA00037355"/>
    </source>
</evidence>
<evidence type="ECO:0000256" key="3">
    <source>
        <dbReference type="ARBA" id="ARBA00022519"/>
    </source>
</evidence>
<evidence type="ECO:0000256" key="4">
    <source>
        <dbReference type="ARBA" id="ARBA00022692"/>
    </source>
</evidence>
<keyword evidence="4" id="KW-0812">Transmembrane</keyword>
<evidence type="ECO:0000256" key="1">
    <source>
        <dbReference type="ARBA" id="ARBA00004377"/>
    </source>
</evidence>
<evidence type="ECO:0000313" key="9">
    <source>
        <dbReference type="EMBL" id="MCS2609894.1"/>
    </source>
</evidence>
<evidence type="ECO:0000313" key="10">
    <source>
        <dbReference type="Proteomes" id="UP001165542"/>
    </source>
</evidence>
<dbReference type="Pfam" id="PF02698">
    <property type="entry name" value="DUF218"/>
    <property type="match status" value="1"/>
</dbReference>
<dbReference type="EMBL" id="JAJISC010000005">
    <property type="protein sequence ID" value="MCS2609894.1"/>
    <property type="molecule type" value="Genomic_DNA"/>
</dbReference>
<comment type="subcellular location">
    <subcellularLocation>
        <location evidence="1">Cell inner membrane</location>
        <topology evidence="1">Single-pass membrane protein</topology>
    </subcellularLocation>
</comment>
<dbReference type="CDD" id="cd06259">
    <property type="entry name" value="YdcF-like"/>
    <property type="match status" value="1"/>
</dbReference>
<evidence type="ECO:0000256" key="6">
    <source>
        <dbReference type="ARBA" id="ARBA00023136"/>
    </source>
</evidence>
<name>A0ABT2EEH6_9GAMM</name>
<feature type="domain" description="DUF218" evidence="8">
    <location>
        <begin position="56"/>
        <end position="194"/>
    </location>
</feature>
<reference evidence="9" key="1">
    <citation type="submission" date="2021-11" db="EMBL/GenBank/DDBJ databases">
        <title>Halomonas sp., isolated from a coastal aquaculture zone in Dongshan Bay.</title>
        <authorList>
            <person name="Lin W."/>
        </authorList>
    </citation>
    <scope>NUCLEOTIDE SEQUENCE</scope>
    <source>
        <strain evidence="9">Yzlin-01</strain>
    </source>
</reference>
<protein>
    <submittedName>
        <fullName evidence="9">YdcF family protein</fullName>
    </submittedName>
</protein>
<gene>
    <name evidence="9" type="ORF">LLY24_11285</name>
</gene>
<dbReference type="InterPro" id="IPR051599">
    <property type="entry name" value="Cell_Envelope_Assoc"/>
</dbReference>
<dbReference type="Proteomes" id="UP001165542">
    <property type="component" value="Unassembled WGS sequence"/>
</dbReference>
<sequence length="240" mass="26701">MGTMVIKWIKRTLIALGAALLLALLLLLAGNAWVLAQTRTYIEQPLSQCRASRVGVVFGTSNWTRSGVRNPHFHARMHSAAELVATGRVEHLLLSGDNRTQAYNEPRAMWRDLHRRGVPAEKMTMDFAGFSTYDTLARAHEVFQLDEAVLVTQYWHLPRAIYIARAMGMEVTGCLAEAPAPIVGEWRLRIREWLARVATLGDLYLWGRAPYFLGPAEPIVIPAEPAPVAPVALPETPGTR</sequence>
<evidence type="ECO:0000256" key="2">
    <source>
        <dbReference type="ARBA" id="ARBA00022475"/>
    </source>
</evidence>
<dbReference type="InterPro" id="IPR003848">
    <property type="entry name" value="DUF218"/>
</dbReference>
<keyword evidence="2" id="KW-1003">Cell membrane</keyword>
<proteinExistence type="predicted"/>
<dbReference type="PANTHER" id="PTHR30336">
    <property type="entry name" value="INNER MEMBRANE PROTEIN, PROBABLE PERMEASE"/>
    <property type="match status" value="1"/>
</dbReference>
<accession>A0ABT2EEH6</accession>
<keyword evidence="6" id="KW-0472">Membrane</keyword>
<keyword evidence="3" id="KW-0997">Cell inner membrane</keyword>
<dbReference type="PANTHER" id="PTHR30336:SF0">
    <property type="entry name" value="PROTEIN SANA"/>
    <property type="match status" value="1"/>
</dbReference>
<evidence type="ECO:0000256" key="5">
    <source>
        <dbReference type="ARBA" id="ARBA00022989"/>
    </source>
</evidence>
<evidence type="ECO:0000259" key="8">
    <source>
        <dbReference type="Pfam" id="PF02698"/>
    </source>
</evidence>
<comment type="caution">
    <text evidence="9">The sequence shown here is derived from an EMBL/GenBank/DDBJ whole genome shotgun (WGS) entry which is preliminary data.</text>
</comment>
<keyword evidence="10" id="KW-1185">Reference proteome</keyword>
<keyword evidence="5" id="KW-1133">Transmembrane helix</keyword>
<comment type="function">
    <text evidence="7">Participates in the barrier function of the cell envelope.</text>
</comment>